<sequence length="313" mass="34902">MRVTQSMLNTNMLRNLNKSMRGMDRYQEMLASGKKVNKPSDDPVSAVRSMYHRTSITEIEQFQRNTTEALNWMELTDQTLDSAVNVLQRARELLVRGATDTMDDASKHAIAQELRQLKDQLGTLANTTIGGRYIFAGTDTKTAPYNNAVVVPPGDPLYSKIPGSFTNENLAEIKIEMGKEIFLPVNMPGVILFGDSSVPGDDRESIFRVLDDIVLALEGDSNEDISGFISNLEQNLDHIISKRSELGAKINRIQLVQHRLVDSHYSSTQLLSDAEDADIPKVITNLKNQENVHRAALSTGARIIQPSLMDFLR</sequence>
<dbReference type="PANTHER" id="PTHR42792:SF1">
    <property type="entry name" value="FLAGELLAR HOOK-ASSOCIATED PROTEIN 3"/>
    <property type="match status" value="1"/>
</dbReference>
<keyword evidence="3" id="KW-1185">Reference proteome</keyword>
<dbReference type="InterPro" id="IPR001492">
    <property type="entry name" value="Flagellin"/>
</dbReference>
<accession>A0A1E5L9C6</accession>
<name>A0A1E5L9C6_9FIRM</name>
<dbReference type="GO" id="GO:0071973">
    <property type="term" value="P:bacterial-type flagellum-dependent cell motility"/>
    <property type="evidence" value="ECO:0007669"/>
    <property type="project" value="InterPro"/>
</dbReference>
<dbReference type="GO" id="GO:0009424">
    <property type="term" value="C:bacterial-type flagellum hook"/>
    <property type="evidence" value="ECO:0007669"/>
    <property type="project" value="InterPro"/>
</dbReference>
<dbReference type="PANTHER" id="PTHR42792">
    <property type="entry name" value="FLAGELLIN"/>
    <property type="match status" value="1"/>
</dbReference>
<dbReference type="Proteomes" id="UP000095255">
    <property type="component" value="Unassembled WGS sequence"/>
</dbReference>
<proteinExistence type="predicted"/>
<evidence type="ECO:0000313" key="2">
    <source>
        <dbReference type="EMBL" id="OEH86726.1"/>
    </source>
</evidence>
<dbReference type="Gene3D" id="1.20.1330.10">
    <property type="entry name" value="f41 fragment of flagellin, N-terminal domain"/>
    <property type="match status" value="1"/>
</dbReference>
<dbReference type="STRING" id="1390249.BHU72_00160"/>
<reference evidence="2 3" key="1">
    <citation type="submission" date="2016-09" db="EMBL/GenBank/DDBJ databases">
        <title>Desulfuribacillus arsenicus sp. nov., an obligately anaerobic, dissimilatory arsenic- and antimonate-reducing bacterium isolated from anoxic sediments.</title>
        <authorList>
            <person name="Abin C.A."/>
            <person name="Hollibaugh J.T."/>
        </authorList>
    </citation>
    <scope>NUCLEOTIDE SEQUENCE [LARGE SCALE GENOMIC DNA]</scope>
    <source>
        <strain evidence="2 3">MLFW-2</strain>
    </source>
</reference>
<organism evidence="2 3">
    <name type="scientific">Desulfuribacillus stibiiarsenatis</name>
    <dbReference type="NCBI Taxonomy" id="1390249"/>
    <lineage>
        <taxon>Bacteria</taxon>
        <taxon>Bacillati</taxon>
        <taxon>Bacillota</taxon>
        <taxon>Desulfuribacillia</taxon>
        <taxon>Desulfuribacillales</taxon>
        <taxon>Desulfuribacillaceae</taxon>
        <taxon>Desulfuribacillus</taxon>
    </lineage>
</organism>
<evidence type="ECO:0000259" key="1">
    <source>
        <dbReference type="Pfam" id="PF00669"/>
    </source>
</evidence>
<dbReference type="RefSeq" id="WP_069700603.1">
    <property type="nucleotide sequence ID" value="NZ_MJAT01000001.1"/>
</dbReference>
<comment type="caution">
    <text evidence="2">The sequence shown here is derived from an EMBL/GenBank/DDBJ whole genome shotgun (WGS) entry which is preliminary data.</text>
</comment>
<dbReference type="Pfam" id="PF00669">
    <property type="entry name" value="Flagellin_N"/>
    <property type="match status" value="1"/>
</dbReference>
<dbReference type="AlphaFoldDB" id="A0A1E5L9C6"/>
<feature type="domain" description="Flagellin N-terminal" evidence="1">
    <location>
        <begin position="6"/>
        <end position="140"/>
    </location>
</feature>
<gene>
    <name evidence="2" type="ORF">BHU72_00160</name>
</gene>
<dbReference type="GO" id="GO:0005198">
    <property type="term" value="F:structural molecule activity"/>
    <property type="evidence" value="ECO:0007669"/>
    <property type="project" value="InterPro"/>
</dbReference>
<dbReference type="NCBIfam" id="TIGR02550">
    <property type="entry name" value="flagell_flgL"/>
    <property type="match status" value="1"/>
</dbReference>
<dbReference type="InterPro" id="IPR001029">
    <property type="entry name" value="Flagellin_N"/>
</dbReference>
<dbReference type="InterPro" id="IPR013384">
    <property type="entry name" value="Flagell_FlgL"/>
</dbReference>
<evidence type="ECO:0000313" key="3">
    <source>
        <dbReference type="Proteomes" id="UP000095255"/>
    </source>
</evidence>
<dbReference type="SUPFAM" id="SSF64518">
    <property type="entry name" value="Phase 1 flagellin"/>
    <property type="match status" value="1"/>
</dbReference>
<dbReference type="EMBL" id="MJAT01000001">
    <property type="protein sequence ID" value="OEH86726.1"/>
    <property type="molecule type" value="Genomic_DNA"/>
</dbReference>
<protein>
    <recommendedName>
        <fullName evidence="1">Flagellin N-terminal domain-containing protein</fullName>
    </recommendedName>
</protein>